<evidence type="ECO:0000256" key="1">
    <source>
        <dbReference type="ARBA" id="ARBA00022374"/>
    </source>
</evidence>
<evidence type="ECO:0000259" key="4">
    <source>
        <dbReference type="PROSITE" id="PS50053"/>
    </source>
</evidence>
<dbReference type="InterPro" id="IPR029071">
    <property type="entry name" value="Ubiquitin-like_domsf"/>
</dbReference>
<dbReference type="Gene3D" id="3.10.20.90">
    <property type="entry name" value="Phosphatidylinositol 3-kinase Catalytic Subunit, Chain A, domain 1"/>
    <property type="match status" value="1"/>
</dbReference>
<proteinExistence type="predicted"/>
<organism evidence="6 7">
    <name type="scientific">Sinanodonta woodiana</name>
    <name type="common">Chinese pond mussel</name>
    <name type="synonym">Anodonta woodiana</name>
    <dbReference type="NCBI Taxonomy" id="1069815"/>
    <lineage>
        <taxon>Eukaryota</taxon>
        <taxon>Metazoa</taxon>
        <taxon>Spiralia</taxon>
        <taxon>Lophotrochozoa</taxon>
        <taxon>Mollusca</taxon>
        <taxon>Bivalvia</taxon>
        <taxon>Autobranchia</taxon>
        <taxon>Heteroconchia</taxon>
        <taxon>Palaeoheterodonta</taxon>
        <taxon>Unionida</taxon>
        <taxon>Unionoidea</taxon>
        <taxon>Unionidae</taxon>
        <taxon>Unioninae</taxon>
        <taxon>Sinanodonta</taxon>
    </lineage>
</organism>
<reference evidence="6 7" key="1">
    <citation type="submission" date="2024-11" db="EMBL/GenBank/DDBJ databases">
        <title>Chromosome-level genome assembly of the freshwater bivalve Anodonta woodiana.</title>
        <authorList>
            <person name="Chen X."/>
        </authorList>
    </citation>
    <scope>NUCLEOTIDE SEQUENCE [LARGE SCALE GENOMIC DNA]</scope>
    <source>
        <strain evidence="6">MN2024</strain>
        <tissue evidence="6">Gills</tissue>
    </source>
</reference>
<accession>A0ABD3XP89</accession>
<dbReference type="AlphaFoldDB" id="A0ABD3XP89"/>
<keyword evidence="3" id="KW-0175">Coiled coil</keyword>
<dbReference type="InterPro" id="IPR000626">
    <property type="entry name" value="Ubiquitin-like_dom"/>
</dbReference>
<feature type="domain" description="BAG" evidence="5">
    <location>
        <begin position="113"/>
        <end position="193"/>
    </location>
</feature>
<dbReference type="InterPro" id="IPR036533">
    <property type="entry name" value="BAG_dom_sf"/>
</dbReference>
<evidence type="ECO:0000313" key="6">
    <source>
        <dbReference type="EMBL" id="KAL3886783.1"/>
    </source>
</evidence>
<dbReference type="Pfam" id="PF02179">
    <property type="entry name" value="BAG"/>
    <property type="match status" value="1"/>
</dbReference>
<dbReference type="Pfam" id="PF00240">
    <property type="entry name" value="ubiquitin"/>
    <property type="match status" value="1"/>
</dbReference>
<name>A0ABD3XP89_SINWO</name>
<dbReference type="SMART" id="SM00264">
    <property type="entry name" value="BAG"/>
    <property type="match status" value="1"/>
</dbReference>
<dbReference type="EMBL" id="JBJQND010000002">
    <property type="protein sequence ID" value="KAL3886783.1"/>
    <property type="molecule type" value="Genomic_DNA"/>
</dbReference>
<dbReference type="SUPFAM" id="SSF54236">
    <property type="entry name" value="Ubiquitin-like"/>
    <property type="match status" value="1"/>
</dbReference>
<evidence type="ECO:0000256" key="3">
    <source>
        <dbReference type="SAM" id="Coils"/>
    </source>
</evidence>
<feature type="domain" description="Ubiquitin-like" evidence="4">
    <location>
        <begin position="7"/>
        <end position="91"/>
    </location>
</feature>
<evidence type="ECO:0000259" key="5">
    <source>
        <dbReference type="PROSITE" id="PS51035"/>
    </source>
</evidence>
<keyword evidence="7" id="KW-1185">Reference proteome</keyword>
<comment type="caution">
    <text evidence="6">The sequence shown here is derived from an EMBL/GenBank/DDBJ whole genome shotgun (WGS) entry which is preliminary data.</text>
</comment>
<dbReference type="InterPro" id="IPR003103">
    <property type="entry name" value="BAG_domain"/>
</dbReference>
<dbReference type="InterPro" id="IPR039773">
    <property type="entry name" value="BAG_chaperone_regulator"/>
</dbReference>
<feature type="coiled-coil region" evidence="3">
    <location>
        <begin position="100"/>
        <end position="158"/>
    </location>
</feature>
<dbReference type="PROSITE" id="PS51035">
    <property type="entry name" value="BAG"/>
    <property type="match status" value="1"/>
</dbReference>
<dbReference type="PROSITE" id="PS50053">
    <property type="entry name" value="UBIQUITIN_2"/>
    <property type="match status" value="1"/>
</dbReference>
<dbReference type="PANTHER" id="PTHR12329">
    <property type="entry name" value="BCL2-ASSOCIATED ATHANOGENE"/>
    <property type="match status" value="1"/>
</dbReference>
<dbReference type="GO" id="GO:0005737">
    <property type="term" value="C:cytoplasm"/>
    <property type="evidence" value="ECO:0007669"/>
    <property type="project" value="UniProtKB-ARBA"/>
</dbReference>
<dbReference type="Proteomes" id="UP001634394">
    <property type="component" value="Unassembled WGS sequence"/>
</dbReference>
<dbReference type="CDD" id="cd01812">
    <property type="entry name" value="Ubl_BAG1"/>
    <property type="match status" value="1"/>
</dbReference>
<dbReference type="PANTHER" id="PTHR12329:SF16">
    <property type="entry name" value="BAG FAMILY MOLECULAR CHAPERONE REGULATOR 1"/>
    <property type="match status" value="1"/>
</dbReference>
<dbReference type="SUPFAM" id="SSF63491">
    <property type="entry name" value="BAG domain"/>
    <property type="match status" value="1"/>
</dbReference>
<keyword evidence="2" id="KW-0143">Chaperone</keyword>
<evidence type="ECO:0000313" key="7">
    <source>
        <dbReference type="Proteomes" id="UP001634394"/>
    </source>
</evidence>
<sequence>MAVVAGTSMKLRVVHGSENYELSLALPPSQAGDLLRVQHLMDELFKRTGIPTTAQRLIHKGKSLKDPNQNLIDAGLKDGAKVMFIGKKPTPQDDGQVQMLKTLEKSFEKEEQKLSDITYELDGVHRGFLPEDTKLPAIKQFEKRLVSAAENLMTLLEKLDALTFDENNKEARSKRKTLVDKIHVLLDRCDGLQHGTAEIKDQFAKS</sequence>
<gene>
    <name evidence="6" type="ORF">ACJMK2_026755</name>
</gene>
<protein>
    <recommendedName>
        <fullName evidence="1">BAG family molecular chaperone regulator 1</fullName>
    </recommendedName>
</protein>
<evidence type="ECO:0000256" key="2">
    <source>
        <dbReference type="ARBA" id="ARBA00023186"/>
    </source>
</evidence>
<dbReference type="Gene3D" id="1.20.58.120">
    <property type="entry name" value="BAG domain"/>
    <property type="match status" value="1"/>
</dbReference>